<name>A0A0F9JF23_9ZZZZ</name>
<feature type="transmembrane region" description="Helical" evidence="1">
    <location>
        <begin position="224"/>
        <end position="247"/>
    </location>
</feature>
<reference evidence="2" key="1">
    <citation type="journal article" date="2015" name="Nature">
        <title>Complex archaea that bridge the gap between prokaryotes and eukaryotes.</title>
        <authorList>
            <person name="Spang A."/>
            <person name="Saw J.H."/>
            <person name="Jorgensen S.L."/>
            <person name="Zaremba-Niedzwiedzka K."/>
            <person name="Martijn J."/>
            <person name="Lind A.E."/>
            <person name="van Eijk R."/>
            <person name="Schleper C."/>
            <person name="Guy L."/>
            <person name="Ettema T.J."/>
        </authorList>
    </citation>
    <scope>NUCLEOTIDE SEQUENCE</scope>
</reference>
<feature type="transmembrane region" description="Helical" evidence="1">
    <location>
        <begin position="82"/>
        <end position="103"/>
    </location>
</feature>
<accession>A0A0F9JF23</accession>
<keyword evidence="1" id="KW-0812">Transmembrane</keyword>
<evidence type="ECO:0000313" key="2">
    <source>
        <dbReference type="EMBL" id="KKL97602.1"/>
    </source>
</evidence>
<protein>
    <recommendedName>
        <fullName evidence="3">Nickel/cobalt efflux system</fullName>
    </recommendedName>
</protein>
<gene>
    <name evidence="2" type="ORF">LCGC14_1832830</name>
</gene>
<evidence type="ECO:0008006" key="3">
    <source>
        <dbReference type="Google" id="ProtNLM"/>
    </source>
</evidence>
<feature type="transmembrane region" description="Helical" evidence="1">
    <location>
        <begin position="6"/>
        <end position="24"/>
    </location>
</feature>
<organism evidence="2">
    <name type="scientific">marine sediment metagenome</name>
    <dbReference type="NCBI Taxonomy" id="412755"/>
    <lineage>
        <taxon>unclassified sequences</taxon>
        <taxon>metagenomes</taxon>
        <taxon>ecological metagenomes</taxon>
    </lineage>
</organism>
<sequence length="255" mass="28348">MISIETPIIGIFIVAFFLGIKHSLDVDHVMAVSSILIRSPKFSRTFKLSIIWALGHTFTTGIVTILIFLIKELFIENILSNFEIIVALMLISIGSFTLMWEFGGFTRREYKPKGLITANKIGSMNSSHLTPKEHLDKDYNPIKSKSSNFSWIKKDSNAIATVGIIQGLASNDELFLLIVFTLGINDLFIILFGIIVFSLGVMTGMILWSSLLNLPGLKSKKERIIKYLNVIIASLAIVYGVYCLFGGEGLNLIPL</sequence>
<keyword evidence="1" id="KW-0472">Membrane</keyword>
<comment type="caution">
    <text evidence="2">The sequence shown here is derived from an EMBL/GenBank/DDBJ whole genome shotgun (WGS) entry which is preliminary data.</text>
</comment>
<feature type="transmembrane region" description="Helical" evidence="1">
    <location>
        <begin position="188"/>
        <end position="212"/>
    </location>
</feature>
<keyword evidence="1" id="KW-1133">Transmembrane helix</keyword>
<feature type="transmembrane region" description="Helical" evidence="1">
    <location>
        <begin position="45"/>
        <end position="70"/>
    </location>
</feature>
<dbReference type="PANTHER" id="PTHR33876:SF4">
    <property type="entry name" value="CHLOROPLAST PROTEIN FOR GROWTH AND FERTILITY 2"/>
    <property type="match status" value="1"/>
</dbReference>
<dbReference type="AlphaFoldDB" id="A0A0F9JF23"/>
<proteinExistence type="predicted"/>
<feature type="transmembrane region" description="Helical" evidence="1">
    <location>
        <begin position="158"/>
        <end position="182"/>
    </location>
</feature>
<dbReference type="PANTHER" id="PTHR33876">
    <property type="entry name" value="UNNAMED PRODUCT"/>
    <property type="match status" value="1"/>
</dbReference>
<dbReference type="InterPro" id="IPR052776">
    <property type="entry name" value="Chloro_ReproSupport/MetalTrans"/>
</dbReference>
<dbReference type="EMBL" id="LAZR01018129">
    <property type="protein sequence ID" value="KKL97602.1"/>
    <property type="molecule type" value="Genomic_DNA"/>
</dbReference>
<evidence type="ECO:0000256" key="1">
    <source>
        <dbReference type="SAM" id="Phobius"/>
    </source>
</evidence>